<sequence>MIYLSDRNFRIWAYTVSHYSLLLRSPLLLPDEDGYSDRYSYNIDLEFWAVEYISIPTSISSIALKEINFTDLPEELIGVKQVGENKIFEITSGSRKYYIIAAGCLIGKNRWEREDRIFNANLNLEHDEILRTF</sequence>
<proteinExistence type="predicted"/>
<gene>
    <name evidence="1" type="ORF">GO755_35050</name>
</gene>
<evidence type="ECO:0000313" key="2">
    <source>
        <dbReference type="Proteomes" id="UP000436006"/>
    </source>
</evidence>
<protein>
    <submittedName>
        <fullName evidence="1">Uncharacterized protein</fullName>
    </submittedName>
</protein>
<name>A0A7K1SNR2_9BACT</name>
<accession>A0A7K1SNR2</accession>
<organism evidence="1 2">
    <name type="scientific">Spirosoma arboris</name>
    <dbReference type="NCBI Taxonomy" id="2682092"/>
    <lineage>
        <taxon>Bacteria</taxon>
        <taxon>Pseudomonadati</taxon>
        <taxon>Bacteroidota</taxon>
        <taxon>Cytophagia</taxon>
        <taxon>Cytophagales</taxon>
        <taxon>Cytophagaceae</taxon>
        <taxon>Spirosoma</taxon>
    </lineage>
</organism>
<dbReference type="Proteomes" id="UP000436006">
    <property type="component" value="Unassembled WGS sequence"/>
</dbReference>
<reference evidence="1 2" key="1">
    <citation type="submission" date="2019-12" db="EMBL/GenBank/DDBJ databases">
        <title>Spirosoma sp. HMF4905 genome sequencing and assembly.</title>
        <authorList>
            <person name="Kang H."/>
            <person name="Cha I."/>
            <person name="Kim H."/>
            <person name="Joh K."/>
        </authorList>
    </citation>
    <scope>NUCLEOTIDE SEQUENCE [LARGE SCALE GENOMIC DNA]</scope>
    <source>
        <strain evidence="1 2">HMF4905</strain>
    </source>
</reference>
<dbReference type="EMBL" id="WPIN01000022">
    <property type="protein sequence ID" value="MVM35293.1"/>
    <property type="molecule type" value="Genomic_DNA"/>
</dbReference>
<comment type="caution">
    <text evidence="1">The sequence shown here is derived from an EMBL/GenBank/DDBJ whole genome shotgun (WGS) entry which is preliminary data.</text>
</comment>
<dbReference type="AlphaFoldDB" id="A0A7K1SNR2"/>
<dbReference type="RefSeq" id="WP_157590106.1">
    <property type="nucleotide sequence ID" value="NZ_WPIN01000022.1"/>
</dbReference>
<evidence type="ECO:0000313" key="1">
    <source>
        <dbReference type="EMBL" id="MVM35293.1"/>
    </source>
</evidence>
<keyword evidence="2" id="KW-1185">Reference proteome</keyword>